<accession>A0A9P4Z1K4</accession>
<evidence type="ECO:0000256" key="5">
    <source>
        <dbReference type="PIRSR" id="PIRSR601613-1"/>
    </source>
</evidence>
<keyword evidence="9" id="KW-1185">Reference proteome</keyword>
<gene>
    <name evidence="8" type="ORF">GMORB2_0183</name>
</gene>
<dbReference type="RefSeq" id="XP_035325099.1">
    <property type="nucleotide sequence ID" value="XM_035462169.1"/>
</dbReference>
<dbReference type="PANTHER" id="PTHR43563">
    <property type="entry name" value="AMINE OXIDASE"/>
    <property type="match status" value="1"/>
</dbReference>
<dbReference type="Pfam" id="PF01593">
    <property type="entry name" value="Amino_oxidase"/>
    <property type="match status" value="1"/>
</dbReference>
<comment type="cofactor">
    <cofactor evidence="1 6">
        <name>FAD</name>
        <dbReference type="ChEBI" id="CHEBI:57692"/>
    </cofactor>
</comment>
<feature type="binding site" evidence="5">
    <location>
        <position position="380"/>
    </location>
    <ligand>
        <name>FAD</name>
        <dbReference type="ChEBI" id="CHEBI:57692"/>
    </ligand>
</feature>
<evidence type="ECO:0000256" key="4">
    <source>
        <dbReference type="ARBA" id="ARBA00048448"/>
    </source>
</evidence>
<sequence>MGKSLEIVDLVNTASQYFAPATIGNAGDKVIHISGQVGSTKDGKVPDDYESQIHLTLHNLRKVVLSAGASIEDIAKLNVYIVNYDPTKRKHTRHIQRFLRGHRTAMSLIPVQQLAAPDCLIEIDAVVIAGQKNISIPRALDNVTRPQIVDAVVVGAGLSGLSAARQLLQAGLSTVVLESRDRVGGKTWSQPLPGGAGIADSGAAWINDVNQTRMISLAREFDLELIEQNTTGDCVFQGLDGKVHRFPYGELPKFDEATQRDVARIRDLCEADCQKLDVWNPKDSELDSLTFEAYLRRNKASETAVRTATVWTRAMLGVDPADLSALFFLNYCRSGGGLLQMRSDRKGGGQHLRVREGTQAFSQRLAATFPAGTVKLSTPVSDIVQRETRHVDVVDGNGTVYRASKVIVTAPSPSLRSINFVPELNLARQAWSGTAQGGFYVKAIAVFKTPFWVEKGLCGLTQSFSGPASVIRDTSSPADDKYALTCFMAGQIGADWAAQSMEEREKSLLDQIGTLYDSHLKVASEFQEIISYDWATDPWAGHHCPTTSLSPGLLSTVGSASSREPLGNVHFAGTETAGEWKGYMEGAVRSGERAAKEVVDGIKSSFGSRL</sequence>
<proteinExistence type="inferred from homology"/>
<keyword evidence="6" id="KW-0274">FAD</keyword>
<evidence type="ECO:0000256" key="6">
    <source>
        <dbReference type="RuleBase" id="RU362067"/>
    </source>
</evidence>
<evidence type="ECO:0000313" key="8">
    <source>
        <dbReference type="EMBL" id="KAF4126447.1"/>
    </source>
</evidence>
<organism evidence="8 9">
    <name type="scientific">Geosmithia morbida</name>
    <dbReference type="NCBI Taxonomy" id="1094350"/>
    <lineage>
        <taxon>Eukaryota</taxon>
        <taxon>Fungi</taxon>
        <taxon>Dikarya</taxon>
        <taxon>Ascomycota</taxon>
        <taxon>Pezizomycotina</taxon>
        <taxon>Sordariomycetes</taxon>
        <taxon>Hypocreomycetidae</taxon>
        <taxon>Hypocreales</taxon>
        <taxon>Bionectriaceae</taxon>
        <taxon>Geosmithia</taxon>
    </lineage>
</organism>
<dbReference type="Proteomes" id="UP000749293">
    <property type="component" value="Unassembled WGS sequence"/>
</dbReference>
<dbReference type="Gene3D" id="3.30.1330.40">
    <property type="entry name" value="RutC-like"/>
    <property type="match status" value="1"/>
</dbReference>
<dbReference type="InterPro" id="IPR050703">
    <property type="entry name" value="Flavin_MAO"/>
</dbReference>
<evidence type="ECO:0000259" key="7">
    <source>
        <dbReference type="Pfam" id="PF01593"/>
    </source>
</evidence>
<comment type="catalytic activity">
    <reaction evidence="4">
        <text>a secondary aliphatic amine + O2 + H2O = a primary amine + an aldehyde + H2O2</text>
        <dbReference type="Rhea" id="RHEA:26414"/>
        <dbReference type="ChEBI" id="CHEBI:15377"/>
        <dbReference type="ChEBI" id="CHEBI:15379"/>
        <dbReference type="ChEBI" id="CHEBI:16240"/>
        <dbReference type="ChEBI" id="CHEBI:17478"/>
        <dbReference type="ChEBI" id="CHEBI:58855"/>
        <dbReference type="ChEBI" id="CHEBI:65296"/>
        <dbReference type="EC" id="1.4.3.4"/>
    </reaction>
</comment>
<dbReference type="SUPFAM" id="SSF51905">
    <property type="entry name" value="FAD/NAD(P)-binding domain"/>
    <property type="match status" value="1"/>
</dbReference>
<dbReference type="EMBL" id="JAANYQ010000001">
    <property type="protein sequence ID" value="KAF4126447.1"/>
    <property type="molecule type" value="Genomic_DNA"/>
</dbReference>
<dbReference type="Pfam" id="PF01042">
    <property type="entry name" value="Ribonuc_L-PSP"/>
    <property type="match status" value="1"/>
</dbReference>
<dbReference type="AlphaFoldDB" id="A0A9P4Z1K4"/>
<dbReference type="Gene3D" id="3.90.660.10">
    <property type="match status" value="1"/>
</dbReference>
<dbReference type="CDD" id="cd00448">
    <property type="entry name" value="YjgF_YER057c_UK114_family"/>
    <property type="match status" value="1"/>
</dbReference>
<feature type="binding site" evidence="5">
    <location>
        <position position="487"/>
    </location>
    <ligand>
        <name>substrate</name>
    </ligand>
</feature>
<comment type="caution">
    <text evidence="8">The sequence shown here is derived from an EMBL/GenBank/DDBJ whole genome shotgun (WGS) entry which is preliminary data.</text>
</comment>
<dbReference type="InterPro" id="IPR035959">
    <property type="entry name" value="RutC-like_sf"/>
</dbReference>
<dbReference type="SUPFAM" id="SSF55298">
    <property type="entry name" value="YjgF-like"/>
    <property type="match status" value="1"/>
</dbReference>
<dbReference type="Gene3D" id="1.10.405.10">
    <property type="entry name" value="Guanine Nucleotide Dissociation Inhibitor, domain 1"/>
    <property type="match status" value="1"/>
</dbReference>
<feature type="binding site" evidence="5">
    <location>
        <position position="575"/>
    </location>
    <ligand>
        <name>FAD</name>
        <dbReference type="ChEBI" id="CHEBI:57692"/>
    </ligand>
</feature>
<protein>
    <recommendedName>
        <fullName evidence="6">Amine oxidase</fullName>
        <ecNumber evidence="6">1.4.3.-</ecNumber>
    </recommendedName>
</protein>
<dbReference type="InterPro" id="IPR006175">
    <property type="entry name" value="YjgF/YER057c/UK114"/>
</dbReference>
<feature type="domain" description="Amine oxidase" evidence="7">
    <location>
        <begin position="158"/>
        <end position="598"/>
    </location>
</feature>
<keyword evidence="6" id="KW-0285">Flavoprotein</keyword>
<dbReference type="InterPro" id="IPR036188">
    <property type="entry name" value="FAD/NAD-bd_sf"/>
</dbReference>
<dbReference type="EC" id="1.4.3.-" evidence="6"/>
<reference evidence="8" key="1">
    <citation type="submission" date="2020-03" db="EMBL/GenBank/DDBJ databases">
        <title>Site-based positive gene gene selection in Geosmithia morbida across the United States reveals a broad range of putative effectors and factors for local host and environmental adapation.</title>
        <authorList>
            <person name="Onufrak A."/>
            <person name="Murdoch R.W."/>
            <person name="Gazis R."/>
            <person name="Huff M."/>
            <person name="Staton M."/>
            <person name="Klingeman W."/>
            <person name="Hadziabdic D."/>
        </authorList>
    </citation>
    <scope>NUCLEOTIDE SEQUENCE</scope>
    <source>
        <strain evidence="8">1262</strain>
    </source>
</reference>
<dbReference type="PANTHER" id="PTHR43563:SF14">
    <property type="entry name" value="AMINE OXIDASE"/>
    <property type="match status" value="1"/>
</dbReference>
<dbReference type="Gene3D" id="3.50.50.60">
    <property type="entry name" value="FAD/NAD(P)-binding domain"/>
    <property type="match status" value="1"/>
</dbReference>
<comment type="similarity">
    <text evidence="2 6">Belongs to the flavin monoamine oxidase family.</text>
</comment>
<evidence type="ECO:0000313" key="9">
    <source>
        <dbReference type="Proteomes" id="UP000749293"/>
    </source>
</evidence>
<dbReference type="OrthoDB" id="5046242at2759"/>
<keyword evidence="3 6" id="KW-0560">Oxidoreductase</keyword>
<name>A0A9P4Z1K4_9HYPO</name>
<dbReference type="InterPro" id="IPR002937">
    <property type="entry name" value="Amino_oxidase"/>
</dbReference>
<dbReference type="GO" id="GO:0097621">
    <property type="term" value="F:monoamine oxidase activity"/>
    <property type="evidence" value="ECO:0007669"/>
    <property type="project" value="UniProtKB-EC"/>
</dbReference>
<feature type="binding site" evidence="5">
    <location>
        <position position="159"/>
    </location>
    <ligand>
        <name>FAD</name>
        <dbReference type="ChEBI" id="CHEBI:57692"/>
    </ligand>
</feature>
<dbReference type="GeneID" id="55966413"/>
<dbReference type="SUPFAM" id="SSF54373">
    <property type="entry name" value="FAD-linked reductases, C-terminal domain"/>
    <property type="match status" value="1"/>
</dbReference>
<evidence type="ECO:0000256" key="1">
    <source>
        <dbReference type="ARBA" id="ARBA00001974"/>
    </source>
</evidence>
<dbReference type="PRINTS" id="PR00757">
    <property type="entry name" value="AMINEOXDASEF"/>
</dbReference>
<dbReference type="InterPro" id="IPR001613">
    <property type="entry name" value="Flavin_amine_oxidase"/>
</dbReference>
<evidence type="ECO:0000256" key="3">
    <source>
        <dbReference type="ARBA" id="ARBA00023002"/>
    </source>
</evidence>
<evidence type="ECO:0000256" key="2">
    <source>
        <dbReference type="ARBA" id="ARBA00005995"/>
    </source>
</evidence>